<reference evidence="1 2" key="1">
    <citation type="journal article" date="2020" name="Int. J. Syst. Evol. Microbiol.">
        <title>Reclassification of Streptomyces castelarensis and Streptomyces sporoclivatus as later heterotypic synonyms of Streptomyces antimycoticus.</title>
        <authorList>
            <person name="Komaki H."/>
            <person name="Tamura T."/>
        </authorList>
    </citation>
    <scope>NUCLEOTIDE SEQUENCE [LARGE SCALE GENOMIC DNA]</scope>
    <source>
        <strain evidence="1 2">NBRC 13459</strain>
    </source>
</reference>
<dbReference type="Proteomes" id="UP000301309">
    <property type="component" value="Unassembled WGS sequence"/>
</dbReference>
<evidence type="ECO:0000313" key="2">
    <source>
        <dbReference type="Proteomes" id="UP000301309"/>
    </source>
</evidence>
<sequence length="85" mass="9254">MDTHQVKRTACMVTRRGLGLGHVADPLSGRRVVNHANNASVIECDARPGIRRERDLMETSPQFAALGAPCAAFRVGAMHSLWGTR</sequence>
<accession>A0A4D4KSL8</accession>
<dbReference type="AlphaFoldDB" id="A0A4D4KSL8"/>
<gene>
    <name evidence="1" type="ORF">SVIO_000800</name>
</gene>
<dbReference type="EMBL" id="BJHW01000001">
    <property type="protein sequence ID" value="GDY49457.1"/>
    <property type="molecule type" value="Genomic_DNA"/>
</dbReference>
<keyword evidence="2" id="KW-1185">Reference proteome</keyword>
<comment type="caution">
    <text evidence="1">The sequence shown here is derived from an EMBL/GenBank/DDBJ whole genome shotgun (WGS) entry which is preliminary data.</text>
</comment>
<evidence type="ECO:0000313" key="1">
    <source>
        <dbReference type="EMBL" id="GDY49457.1"/>
    </source>
</evidence>
<proteinExistence type="predicted"/>
<protein>
    <submittedName>
        <fullName evidence="1">Uncharacterized protein</fullName>
    </submittedName>
</protein>
<name>A0A4D4KSL8_STRVO</name>
<organism evidence="1 2">
    <name type="scientific">Streptomyces violaceusniger</name>
    <dbReference type="NCBI Taxonomy" id="68280"/>
    <lineage>
        <taxon>Bacteria</taxon>
        <taxon>Bacillati</taxon>
        <taxon>Actinomycetota</taxon>
        <taxon>Actinomycetes</taxon>
        <taxon>Kitasatosporales</taxon>
        <taxon>Streptomycetaceae</taxon>
        <taxon>Streptomyces</taxon>
        <taxon>Streptomyces violaceusniger group</taxon>
    </lineage>
</organism>